<evidence type="ECO:0000256" key="1">
    <source>
        <dbReference type="SAM" id="Coils"/>
    </source>
</evidence>
<proteinExistence type="predicted"/>
<feature type="coiled-coil region" evidence="1">
    <location>
        <begin position="126"/>
        <end position="153"/>
    </location>
</feature>
<keyword evidence="1" id="KW-0175">Coiled coil</keyword>
<protein>
    <submittedName>
        <fullName evidence="2">Uncharacterized protein</fullName>
    </submittedName>
</protein>
<evidence type="ECO:0000313" key="3">
    <source>
        <dbReference type="Proteomes" id="UP000051449"/>
    </source>
</evidence>
<accession>A0AAN5WCN8</accession>
<reference evidence="2 3" key="1">
    <citation type="submission" date="2015-10" db="EMBL/GenBank/DDBJ databases">
        <title>The utility of whole genome sequencing in characterizing Acinetobacter epidemiology and analyzing hospital outbreaks.</title>
        <authorList>
            <person name="Ozer E.A."/>
            <person name="Fitzpatrick M.A."/>
            <person name="Hauser A.R."/>
        </authorList>
    </citation>
    <scope>NUCLEOTIDE SEQUENCE [LARGE SCALE GENOMIC DNA]</scope>
    <source>
        <strain evidence="2 3">ABBL072</strain>
    </source>
</reference>
<dbReference type="EMBL" id="LLGC01000179">
    <property type="protein sequence ID" value="KQE03645.1"/>
    <property type="molecule type" value="Genomic_DNA"/>
</dbReference>
<dbReference type="AlphaFoldDB" id="A0AAN5WCN8"/>
<dbReference type="Proteomes" id="UP000051449">
    <property type="component" value="Unassembled WGS sequence"/>
</dbReference>
<sequence length="210" mass="24414">MNEQIEIKEAAYKAGFHDGRHGTPCELIELQAENERLRYLVGEKVGHPSTRDLLDAEINRQLTEQKANGDKEFMSDEDIEQLIREVLKDHDENPNKYWKNLYRQIDSLLDELAEEKRLNRSKDFKVGQLQDRITELLDERQDLYAQINNAKQIPDGYVAIPKKMPQSTVEALHYGGYKWGDEEGTREYFEPVYSIVVKTAGKSQEVINED</sequence>
<comment type="caution">
    <text evidence="2">The sequence shown here is derived from an EMBL/GenBank/DDBJ whole genome shotgun (WGS) entry which is preliminary data.</text>
</comment>
<gene>
    <name evidence="2" type="ORF">APD33_13605</name>
</gene>
<organism evidence="2 3">
    <name type="scientific">Acinetobacter baumannii</name>
    <dbReference type="NCBI Taxonomy" id="470"/>
    <lineage>
        <taxon>Bacteria</taxon>
        <taxon>Pseudomonadati</taxon>
        <taxon>Pseudomonadota</taxon>
        <taxon>Gammaproteobacteria</taxon>
        <taxon>Moraxellales</taxon>
        <taxon>Moraxellaceae</taxon>
        <taxon>Acinetobacter</taxon>
        <taxon>Acinetobacter calcoaceticus/baumannii complex</taxon>
    </lineage>
</organism>
<evidence type="ECO:0000313" key="2">
    <source>
        <dbReference type="EMBL" id="KQE03645.1"/>
    </source>
</evidence>
<name>A0AAN5WCN8_ACIBA</name>
<dbReference type="RefSeq" id="WP_001005259.1">
    <property type="nucleotide sequence ID" value="NZ_CAJHHT010000013.1"/>
</dbReference>